<evidence type="ECO:0000256" key="6">
    <source>
        <dbReference type="ARBA" id="ARBA00023163"/>
    </source>
</evidence>
<evidence type="ECO:0000256" key="7">
    <source>
        <dbReference type="ARBA" id="ARBA00023242"/>
    </source>
</evidence>
<dbReference type="InterPro" id="IPR036390">
    <property type="entry name" value="WH_DNA-bd_sf"/>
</dbReference>
<dbReference type="Pfam" id="PF02270">
    <property type="entry name" value="TFIIF_beta"/>
    <property type="match status" value="1"/>
</dbReference>
<keyword evidence="5" id="KW-0238">DNA-binding</keyword>
<comment type="caution">
    <text evidence="13">The sequence shown here is derived from an EMBL/GenBank/DDBJ whole genome shotgun (WGS) entry which is preliminary data.</text>
</comment>
<feature type="compositionally biased region" description="Basic residues" evidence="10">
    <location>
        <begin position="141"/>
        <end position="153"/>
    </location>
</feature>
<dbReference type="InterPro" id="IPR011039">
    <property type="entry name" value="TFIIF_interaction"/>
</dbReference>
<comment type="subcellular location">
    <subcellularLocation>
        <location evidence="1">Nucleus</location>
    </subcellularLocation>
</comment>
<evidence type="ECO:0000256" key="1">
    <source>
        <dbReference type="ARBA" id="ARBA00004123"/>
    </source>
</evidence>
<evidence type="ECO:0000313" key="13">
    <source>
        <dbReference type="EMBL" id="KAG0145852.1"/>
    </source>
</evidence>
<keyword evidence="14" id="KW-1185">Reference proteome</keyword>
<dbReference type="PANTHER" id="PTHR10445">
    <property type="entry name" value="GENERAL TRANSCRIPTION FACTOR IIF SUBUNIT 2"/>
    <property type="match status" value="1"/>
</dbReference>
<dbReference type="AlphaFoldDB" id="A0A9P6TB36"/>
<evidence type="ECO:0000256" key="8">
    <source>
        <dbReference type="ARBA" id="ARBA00081473"/>
    </source>
</evidence>
<dbReference type="InterPro" id="IPR003196">
    <property type="entry name" value="TFIIF_beta"/>
</dbReference>
<dbReference type="PANTHER" id="PTHR10445:SF0">
    <property type="entry name" value="GENERAL TRANSCRIPTION FACTOR IIF SUBUNIT 2"/>
    <property type="match status" value="1"/>
</dbReference>
<comment type="similarity">
    <text evidence="2">Belongs to the TFIIF beta subunit family.</text>
</comment>
<dbReference type="InterPro" id="IPR040504">
    <property type="entry name" value="TFIIF_beta_N"/>
</dbReference>
<feature type="region of interest" description="Disordered" evidence="10">
    <location>
        <begin position="303"/>
        <end position="350"/>
    </location>
</feature>
<dbReference type="CDD" id="cd07980">
    <property type="entry name" value="TFIIF_beta"/>
    <property type="match status" value="1"/>
</dbReference>
<dbReference type="FunFam" id="1.10.10.10:FF:000035">
    <property type="entry name" value="General transcription factor IIF subunit 2"/>
    <property type="match status" value="1"/>
</dbReference>
<feature type="compositionally biased region" description="Acidic residues" evidence="10">
    <location>
        <begin position="326"/>
        <end position="350"/>
    </location>
</feature>
<feature type="compositionally biased region" description="Basic and acidic residues" evidence="10">
    <location>
        <begin position="316"/>
        <end position="325"/>
    </location>
</feature>
<gene>
    <name evidence="13" type="ORF">CROQUDRAFT_658101</name>
</gene>
<evidence type="ECO:0000256" key="10">
    <source>
        <dbReference type="SAM" id="MobiDB-lite"/>
    </source>
</evidence>
<accession>A0A9P6TB36</accession>
<dbReference type="GO" id="GO:0003677">
    <property type="term" value="F:DNA binding"/>
    <property type="evidence" value="ECO:0007669"/>
    <property type="project" value="UniProtKB-KW"/>
</dbReference>
<dbReference type="Pfam" id="PF17683">
    <property type="entry name" value="TFIIF_beta_N"/>
    <property type="match status" value="1"/>
</dbReference>
<evidence type="ECO:0000256" key="2">
    <source>
        <dbReference type="ARBA" id="ARBA00009543"/>
    </source>
</evidence>
<dbReference type="Proteomes" id="UP000886653">
    <property type="component" value="Unassembled WGS sequence"/>
</dbReference>
<keyword evidence="7" id="KW-0539">Nucleus</keyword>
<feature type="domain" description="TFIIF beta subunit HTH" evidence="11">
    <location>
        <begin position="234"/>
        <end position="297"/>
    </location>
</feature>
<evidence type="ECO:0000256" key="5">
    <source>
        <dbReference type="ARBA" id="ARBA00023125"/>
    </source>
</evidence>
<dbReference type="InterPro" id="IPR036388">
    <property type="entry name" value="WH-like_DNA-bd_sf"/>
</dbReference>
<dbReference type="EMBL" id="MU167269">
    <property type="protein sequence ID" value="KAG0145852.1"/>
    <property type="molecule type" value="Genomic_DNA"/>
</dbReference>
<name>A0A9P6TB36_9BASI</name>
<feature type="domain" description="TFIIF beta subunit N-terminal" evidence="12">
    <location>
        <begin position="35"/>
        <end position="168"/>
    </location>
</feature>
<organism evidence="13 14">
    <name type="scientific">Cronartium quercuum f. sp. fusiforme G11</name>
    <dbReference type="NCBI Taxonomy" id="708437"/>
    <lineage>
        <taxon>Eukaryota</taxon>
        <taxon>Fungi</taxon>
        <taxon>Dikarya</taxon>
        <taxon>Basidiomycota</taxon>
        <taxon>Pucciniomycotina</taxon>
        <taxon>Pucciniomycetes</taxon>
        <taxon>Pucciniales</taxon>
        <taxon>Coleosporiaceae</taxon>
        <taxon>Cronartium</taxon>
    </lineage>
</organism>
<dbReference type="Gene3D" id="1.10.10.10">
    <property type="entry name" value="Winged helix-like DNA-binding domain superfamily/Winged helix DNA-binding domain"/>
    <property type="match status" value="1"/>
</dbReference>
<evidence type="ECO:0000256" key="9">
    <source>
        <dbReference type="ARBA" id="ARBA00081863"/>
    </source>
</evidence>
<protein>
    <recommendedName>
        <fullName evidence="3">Transcription initiation factor IIF subunit beta</fullName>
    </recommendedName>
    <alternativeName>
        <fullName evidence="9">TFIIF medium subunit</fullName>
    </alternativeName>
    <alternativeName>
        <fullName evidence="8">TFIIF-beta</fullName>
    </alternativeName>
</protein>
<evidence type="ECO:0000256" key="3">
    <source>
        <dbReference type="ARBA" id="ARBA00021453"/>
    </source>
</evidence>
<evidence type="ECO:0000259" key="11">
    <source>
        <dbReference type="Pfam" id="PF02270"/>
    </source>
</evidence>
<sequence>MDIEKETSSIDLDSLTPQVEEEDCDEDLDLSQIEARTWLVKVPKFLSERWQQHAQLSGNGVELARMRVHDQDAMGNRKIEIMLPDVPDLPAVPTNYTLDVRNKSSSNLFVFDELAKPEIVGTTTVKTEPIASGSSNARFEKPRRPRPKVARRPRVTGTIAHECLVSPVINDSYRAVMRARQQKASQPKRTIKRVNEDAGTLNRMASGISTQVQANKFAAFTRTATTSKTTEKFTRMPRAQLVDALFTGFLRYEYWSMKSLRDHTKQPEAYLREILSEIATLLKAGPYVGHWVLKPEFAELNRSKAAARQAEVEAAEAERKSSPDKMDEDIPDDDDDDDEDDDDDDMEEVI</sequence>
<dbReference type="SUPFAM" id="SSF46785">
    <property type="entry name" value="Winged helix' DNA-binding domain"/>
    <property type="match status" value="1"/>
</dbReference>
<feature type="region of interest" description="Disordered" evidence="10">
    <location>
        <begin position="1"/>
        <end position="23"/>
    </location>
</feature>
<reference evidence="13" key="1">
    <citation type="submission" date="2013-11" db="EMBL/GenBank/DDBJ databases">
        <title>Genome sequence of the fusiform rust pathogen reveals effectors for host alternation and coevolution with pine.</title>
        <authorList>
            <consortium name="DOE Joint Genome Institute"/>
            <person name="Smith K."/>
            <person name="Pendleton A."/>
            <person name="Kubisiak T."/>
            <person name="Anderson C."/>
            <person name="Salamov A."/>
            <person name="Aerts A."/>
            <person name="Riley R."/>
            <person name="Clum A."/>
            <person name="Lindquist E."/>
            <person name="Ence D."/>
            <person name="Campbell M."/>
            <person name="Kronenberg Z."/>
            <person name="Feau N."/>
            <person name="Dhillon B."/>
            <person name="Hamelin R."/>
            <person name="Burleigh J."/>
            <person name="Smith J."/>
            <person name="Yandell M."/>
            <person name="Nelson C."/>
            <person name="Grigoriev I."/>
            <person name="Davis J."/>
        </authorList>
    </citation>
    <scope>NUCLEOTIDE SEQUENCE</scope>
    <source>
        <strain evidence="13">G11</strain>
    </source>
</reference>
<keyword evidence="6" id="KW-0804">Transcription</keyword>
<dbReference type="InterPro" id="IPR040450">
    <property type="entry name" value="TFIIF_beta_HTH"/>
</dbReference>
<keyword evidence="4" id="KW-0805">Transcription regulation</keyword>
<dbReference type="SUPFAM" id="SSF50916">
    <property type="entry name" value="Rap30/74 interaction domains"/>
    <property type="match status" value="1"/>
</dbReference>
<evidence type="ECO:0000259" key="12">
    <source>
        <dbReference type="Pfam" id="PF17683"/>
    </source>
</evidence>
<proteinExistence type="inferred from homology"/>
<dbReference type="GO" id="GO:0006367">
    <property type="term" value="P:transcription initiation at RNA polymerase II promoter"/>
    <property type="evidence" value="ECO:0007669"/>
    <property type="project" value="InterPro"/>
</dbReference>
<dbReference type="GO" id="GO:0005674">
    <property type="term" value="C:transcription factor TFIIF complex"/>
    <property type="evidence" value="ECO:0007669"/>
    <property type="project" value="InterPro"/>
</dbReference>
<evidence type="ECO:0000313" key="14">
    <source>
        <dbReference type="Proteomes" id="UP000886653"/>
    </source>
</evidence>
<dbReference type="OrthoDB" id="449280at2759"/>
<evidence type="ECO:0000256" key="4">
    <source>
        <dbReference type="ARBA" id="ARBA00023015"/>
    </source>
</evidence>
<feature type="region of interest" description="Disordered" evidence="10">
    <location>
        <begin position="132"/>
        <end position="153"/>
    </location>
</feature>